<name>A0A9N8DWY1_9STRA</name>
<proteinExistence type="predicted"/>
<dbReference type="InterPro" id="IPR036291">
    <property type="entry name" value="NAD(P)-bd_dom_sf"/>
</dbReference>
<evidence type="ECO:0000256" key="1">
    <source>
        <dbReference type="ARBA" id="ARBA00023002"/>
    </source>
</evidence>
<keyword evidence="1" id="KW-0560">Oxidoreductase</keyword>
<gene>
    <name evidence="4" type="ORF">SEMRO_426_G140450.1</name>
</gene>
<dbReference type="AlphaFoldDB" id="A0A9N8DWY1"/>
<dbReference type="SUPFAM" id="SSF51735">
    <property type="entry name" value="NAD(P)-binding Rossmann-fold domains"/>
    <property type="match status" value="1"/>
</dbReference>
<feature type="domain" description="D-isomer specific 2-hydroxyacid dehydrogenase NAD-binding" evidence="3">
    <location>
        <begin position="133"/>
        <end position="310"/>
    </location>
</feature>
<evidence type="ECO:0000259" key="3">
    <source>
        <dbReference type="Pfam" id="PF02826"/>
    </source>
</evidence>
<organism evidence="4 5">
    <name type="scientific">Seminavis robusta</name>
    <dbReference type="NCBI Taxonomy" id="568900"/>
    <lineage>
        <taxon>Eukaryota</taxon>
        <taxon>Sar</taxon>
        <taxon>Stramenopiles</taxon>
        <taxon>Ochrophyta</taxon>
        <taxon>Bacillariophyta</taxon>
        <taxon>Bacillariophyceae</taxon>
        <taxon>Bacillariophycidae</taxon>
        <taxon>Naviculales</taxon>
        <taxon>Naviculaceae</taxon>
        <taxon>Seminavis</taxon>
    </lineage>
</organism>
<evidence type="ECO:0000313" key="4">
    <source>
        <dbReference type="EMBL" id="CAB9510217.1"/>
    </source>
</evidence>
<sequence length="345" mass="37298">MQQVGPRSVRLTVFSSIVDIAPALRKAAPKFDLEVIEDEALGGYGGTVDFDAHKIQTATRERLAQAEALVTEPSVLAQLLKANPDALPKLQWCQSTYAGVDPLFDAGLQLPLPFTLTRFAGKFGPPIAEWCIARIIGHERNFALTAADQTNQAWAGSRQVTTYRYLRDGTLTILGGAGDIGKCIGRAAQAFQMRVVAHGKTPRDNATGNGIDFYTTDLKQALQEADYIVSVLPSTPQTRGMLSGDVLAPAGGAVFLNVGRGDVIDEPSLENALDKGYISAAILDVFTTEPLPKESPLWKRTDVIVSPHVSGVTRAVDVPDIVLGNYQRYAEGKPLQYQVDWSKGY</sequence>
<dbReference type="PANTHER" id="PTHR43333:SF1">
    <property type="entry name" value="D-ISOMER SPECIFIC 2-HYDROXYACID DEHYDROGENASE NAD-BINDING DOMAIN-CONTAINING PROTEIN"/>
    <property type="match status" value="1"/>
</dbReference>
<dbReference type="PANTHER" id="PTHR43333">
    <property type="entry name" value="2-HACID_DH_C DOMAIN-CONTAINING PROTEIN"/>
    <property type="match status" value="1"/>
</dbReference>
<comment type="caution">
    <text evidence="4">The sequence shown here is derived from an EMBL/GenBank/DDBJ whole genome shotgun (WGS) entry which is preliminary data.</text>
</comment>
<dbReference type="OrthoDB" id="298012at2759"/>
<dbReference type="Gene3D" id="3.40.50.720">
    <property type="entry name" value="NAD(P)-binding Rossmann-like Domain"/>
    <property type="match status" value="2"/>
</dbReference>
<dbReference type="InterPro" id="IPR006140">
    <property type="entry name" value="D-isomer_DH_NAD-bd"/>
</dbReference>
<keyword evidence="5" id="KW-1185">Reference proteome</keyword>
<dbReference type="Proteomes" id="UP001153069">
    <property type="component" value="Unassembled WGS sequence"/>
</dbReference>
<accession>A0A9N8DWY1</accession>
<dbReference type="GO" id="GO:0051287">
    <property type="term" value="F:NAD binding"/>
    <property type="evidence" value="ECO:0007669"/>
    <property type="project" value="InterPro"/>
</dbReference>
<keyword evidence="2" id="KW-0520">NAD</keyword>
<evidence type="ECO:0000313" key="5">
    <source>
        <dbReference type="Proteomes" id="UP001153069"/>
    </source>
</evidence>
<reference evidence="4" key="1">
    <citation type="submission" date="2020-06" db="EMBL/GenBank/DDBJ databases">
        <authorList>
            <consortium name="Plant Systems Biology data submission"/>
        </authorList>
    </citation>
    <scope>NUCLEOTIDE SEQUENCE</scope>
    <source>
        <strain evidence="4">D6</strain>
    </source>
</reference>
<protein>
    <submittedName>
        <fullName evidence="4">Glyoxylate/hydroxypyruvate reductase A</fullName>
    </submittedName>
</protein>
<dbReference type="GO" id="GO:0016491">
    <property type="term" value="F:oxidoreductase activity"/>
    <property type="evidence" value="ECO:0007669"/>
    <property type="project" value="UniProtKB-KW"/>
</dbReference>
<evidence type="ECO:0000256" key="2">
    <source>
        <dbReference type="ARBA" id="ARBA00023027"/>
    </source>
</evidence>
<dbReference type="Pfam" id="PF02826">
    <property type="entry name" value="2-Hacid_dh_C"/>
    <property type="match status" value="1"/>
</dbReference>
<dbReference type="EMBL" id="CAICTM010000425">
    <property type="protein sequence ID" value="CAB9510217.1"/>
    <property type="molecule type" value="Genomic_DNA"/>
</dbReference>
<dbReference type="CDD" id="cd05300">
    <property type="entry name" value="2-Hacid_dh_1"/>
    <property type="match status" value="1"/>
</dbReference>